<keyword evidence="1" id="KW-0472">Membrane</keyword>
<gene>
    <name evidence="2" type="ORF">AB6724_03400</name>
</gene>
<organism evidence="2 3">
    <name type="scientific">Comamonas guangdongensis</name>
    <dbReference type="NCBI Taxonomy" id="510515"/>
    <lineage>
        <taxon>Bacteria</taxon>
        <taxon>Pseudomonadati</taxon>
        <taxon>Pseudomonadota</taxon>
        <taxon>Betaproteobacteria</taxon>
        <taxon>Burkholderiales</taxon>
        <taxon>Comamonadaceae</taxon>
        <taxon>Comamonas</taxon>
    </lineage>
</organism>
<sequence>MFDAWFAAWVTLVIVAAYELWLLLAQRRWPRRLARTVHAALREDWFASVSQHRGSEILAVQTLRNSLMSATMTASTAMLALMGALTLTASSLHASFGAADAAWPGFTPRLAMEIVMLGLLFASLIACTMAVRYYNHAGFVGGMPVESAARRAWAAAGTAYVRKAGLLYSWGLRQLLLVVPAVAFILHPLAGVGTALAAVIALAQFDRFQAVDETAGV</sequence>
<keyword evidence="3" id="KW-1185">Reference proteome</keyword>
<dbReference type="EMBL" id="JBFYGN010000003">
    <property type="protein sequence ID" value="MEX8191882.1"/>
    <property type="molecule type" value="Genomic_DNA"/>
</dbReference>
<feature type="transmembrane region" description="Helical" evidence="1">
    <location>
        <begin position="175"/>
        <end position="203"/>
    </location>
</feature>
<reference evidence="2 3" key="1">
    <citation type="journal article" date="2013" name="Int. J. Syst. Evol. Microbiol.">
        <title>Comamonas guangdongensis sp. nov., isolated from subterranean forest sediment, and emended description of the genus Comamonas.</title>
        <authorList>
            <person name="Zhang J."/>
            <person name="Wang Y."/>
            <person name="Zhou S."/>
            <person name="Wu C."/>
            <person name="He J."/>
            <person name="Li F."/>
        </authorList>
    </citation>
    <scope>NUCLEOTIDE SEQUENCE [LARGE SCALE GENOMIC DNA]</scope>
    <source>
        <strain evidence="2 3">CCTCC AB2011133</strain>
    </source>
</reference>
<feature type="transmembrane region" description="Helical" evidence="1">
    <location>
        <begin position="74"/>
        <end position="94"/>
    </location>
</feature>
<keyword evidence="1" id="KW-1133">Transmembrane helix</keyword>
<dbReference type="PANTHER" id="PTHR31881">
    <property type="match status" value="1"/>
</dbReference>
<dbReference type="Pfam" id="PF04654">
    <property type="entry name" value="DUF599"/>
    <property type="match status" value="1"/>
</dbReference>
<name>A0ABV3ZQN8_9BURK</name>
<dbReference type="Proteomes" id="UP001561046">
    <property type="component" value="Unassembled WGS sequence"/>
</dbReference>
<feature type="transmembrane region" description="Helical" evidence="1">
    <location>
        <begin position="6"/>
        <end position="25"/>
    </location>
</feature>
<dbReference type="RefSeq" id="WP_369337103.1">
    <property type="nucleotide sequence ID" value="NZ_JBFYGN010000003.1"/>
</dbReference>
<evidence type="ECO:0000256" key="1">
    <source>
        <dbReference type="SAM" id="Phobius"/>
    </source>
</evidence>
<proteinExistence type="predicted"/>
<keyword evidence="1" id="KW-0812">Transmembrane</keyword>
<feature type="transmembrane region" description="Helical" evidence="1">
    <location>
        <begin position="114"/>
        <end position="134"/>
    </location>
</feature>
<accession>A0ABV3ZQN8</accession>
<evidence type="ECO:0000313" key="2">
    <source>
        <dbReference type="EMBL" id="MEX8191882.1"/>
    </source>
</evidence>
<comment type="caution">
    <text evidence="2">The sequence shown here is derived from an EMBL/GenBank/DDBJ whole genome shotgun (WGS) entry which is preliminary data.</text>
</comment>
<protein>
    <submittedName>
        <fullName evidence="2">DUF599 domain-containing protein</fullName>
    </submittedName>
</protein>
<evidence type="ECO:0000313" key="3">
    <source>
        <dbReference type="Proteomes" id="UP001561046"/>
    </source>
</evidence>
<dbReference type="PANTHER" id="PTHR31881:SF6">
    <property type="entry name" value="OS09G0494600 PROTEIN"/>
    <property type="match status" value="1"/>
</dbReference>
<dbReference type="InterPro" id="IPR006747">
    <property type="entry name" value="DUF599"/>
</dbReference>